<evidence type="ECO:0000313" key="3">
    <source>
        <dbReference type="WBParaSite" id="scf7180000418141.g2120"/>
    </source>
</evidence>
<accession>A0A915NFS7</accession>
<dbReference type="AlphaFoldDB" id="A0A915NFS7"/>
<dbReference type="Proteomes" id="UP000887560">
    <property type="component" value="Unplaced"/>
</dbReference>
<dbReference type="WBParaSite" id="scf7180000418141.g2120">
    <property type="protein sequence ID" value="scf7180000418141.g2120"/>
    <property type="gene ID" value="scf7180000418141.g2120"/>
</dbReference>
<proteinExistence type="predicted"/>
<name>A0A915NFS7_9BILA</name>
<evidence type="ECO:0000313" key="2">
    <source>
        <dbReference type="Proteomes" id="UP000887560"/>
    </source>
</evidence>
<reference evidence="3" key="1">
    <citation type="submission" date="2022-11" db="UniProtKB">
        <authorList>
            <consortium name="WormBaseParasite"/>
        </authorList>
    </citation>
    <scope>IDENTIFICATION</scope>
</reference>
<protein>
    <submittedName>
        <fullName evidence="3">Uncharacterized protein</fullName>
    </submittedName>
</protein>
<evidence type="ECO:0000256" key="1">
    <source>
        <dbReference type="SAM" id="MobiDB-lite"/>
    </source>
</evidence>
<sequence>MAKIISLNILAINSNVGKRYKTVIIHNISISEEHYEDEEDDPEPKPKRFKPEPKEEPKKILEWTLDDLKVKFFINKETFVSDVVDFIKIFNERIKKSTTIEAPHAIFGKLPQALSDNLPKGSKTIKDWLDAKTVNKWEDQPDVSSAFEKIRGEMEKVYNVSGWEKGKVKQKHFWHKALFLIGALFHIYANVLSELTDLVVKNNEQAITEICADKVKDLDKEKNCSKGLEALVKMNKENIEKIDDFYKLHDNFGKLNGKGK</sequence>
<feature type="region of interest" description="Disordered" evidence="1">
    <location>
        <begin position="34"/>
        <end position="54"/>
    </location>
</feature>
<keyword evidence="2" id="KW-1185">Reference proteome</keyword>
<organism evidence="2 3">
    <name type="scientific">Meloidogyne floridensis</name>
    <dbReference type="NCBI Taxonomy" id="298350"/>
    <lineage>
        <taxon>Eukaryota</taxon>
        <taxon>Metazoa</taxon>
        <taxon>Ecdysozoa</taxon>
        <taxon>Nematoda</taxon>
        <taxon>Chromadorea</taxon>
        <taxon>Rhabditida</taxon>
        <taxon>Tylenchina</taxon>
        <taxon>Tylenchomorpha</taxon>
        <taxon>Tylenchoidea</taxon>
        <taxon>Meloidogynidae</taxon>
        <taxon>Meloidogyninae</taxon>
        <taxon>Meloidogyne</taxon>
    </lineage>
</organism>
<feature type="compositionally biased region" description="Basic and acidic residues" evidence="1">
    <location>
        <begin position="43"/>
        <end position="54"/>
    </location>
</feature>